<feature type="site" description="Part of a proton relay during catalysis" evidence="12">
    <location>
        <position position="87"/>
    </location>
</feature>
<dbReference type="OrthoDB" id="9782828at2"/>
<comment type="catalytic activity">
    <reaction evidence="11 12">
        <text>L-aspartate 4-semialdehyde + pyruvate = (2S,4S)-4-hydroxy-2,3,4,5-tetrahydrodipicolinate + H2O + H(+)</text>
        <dbReference type="Rhea" id="RHEA:34171"/>
        <dbReference type="ChEBI" id="CHEBI:15361"/>
        <dbReference type="ChEBI" id="CHEBI:15377"/>
        <dbReference type="ChEBI" id="CHEBI:15378"/>
        <dbReference type="ChEBI" id="CHEBI:67139"/>
        <dbReference type="ChEBI" id="CHEBI:537519"/>
        <dbReference type="EC" id="4.3.3.7"/>
    </reaction>
</comment>
<evidence type="ECO:0000256" key="5">
    <source>
        <dbReference type="ARBA" id="ARBA00022490"/>
    </source>
</evidence>
<dbReference type="GO" id="GO:0009089">
    <property type="term" value="P:lysine biosynthetic process via diaminopimelate"/>
    <property type="evidence" value="ECO:0007669"/>
    <property type="project" value="UniProtKB-UniRule"/>
</dbReference>
<dbReference type="InterPro" id="IPR013785">
    <property type="entry name" value="Aldolase_TIM"/>
</dbReference>
<dbReference type="Gene3D" id="3.20.20.70">
    <property type="entry name" value="Aldolase class I"/>
    <property type="match status" value="1"/>
</dbReference>
<dbReference type="PANTHER" id="PTHR12128">
    <property type="entry name" value="DIHYDRODIPICOLINATE SYNTHASE"/>
    <property type="match status" value="1"/>
</dbReference>
<dbReference type="CDD" id="cd00950">
    <property type="entry name" value="DHDPS"/>
    <property type="match status" value="1"/>
</dbReference>
<dbReference type="HAMAP" id="MF_00418">
    <property type="entry name" value="DapA"/>
    <property type="match status" value="1"/>
</dbReference>
<dbReference type="Pfam" id="PF00701">
    <property type="entry name" value="DHDPS"/>
    <property type="match status" value="1"/>
</dbReference>
<keyword evidence="10 12" id="KW-0704">Schiff base</keyword>
<keyword evidence="8 12" id="KW-0457">Lysine biosynthesis</keyword>
<dbReference type="EC" id="4.3.3.7" evidence="4 12"/>
<evidence type="ECO:0000256" key="9">
    <source>
        <dbReference type="ARBA" id="ARBA00023239"/>
    </source>
</evidence>
<evidence type="ECO:0000256" key="16">
    <source>
        <dbReference type="SAM" id="MobiDB-lite"/>
    </source>
</evidence>
<evidence type="ECO:0000256" key="15">
    <source>
        <dbReference type="PIRSR" id="PIRSR001365-2"/>
    </source>
</evidence>
<proteinExistence type="inferred from homology"/>
<evidence type="ECO:0000256" key="1">
    <source>
        <dbReference type="ARBA" id="ARBA00003294"/>
    </source>
</evidence>
<dbReference type="InterPro" id="IPR002220">
    <property type="entry name" value="DapA-like"/>
</dbReference>
<feature type="binding site" evidence="12 15">
    <location>
        <position position="88"/>
    </location>
    <ligand>
        <name>pyruvate</name>
        <dbReference type="ChEBI" id="CHEBI:15361"/>
    </ligand>
</feature>
<dbReference type="GO" id="GO:0019877">
    <property type="term" value="P:diaminopimelate biosynthetic process"/>
    <property type="evidence" value="ECO:0007669"/>
    <property type="project" value="UniProtKB-UniRule"/>
</dbReference>
<comment type="caution">
    <text evidence="12">Was originally thought to be a dihydrodipicolinate synthase (DHDPS), catalyzing the condensation of (S)-aspartate-beta-semialdehyde [(S)-ASA] and pyruvate to dihydrodipicolinate (DHDP). However, it was shown in E.coli that the product of the enzymatic reaction is not dihydrodipicolinate but in fact (4S)-4-hydroxy-2,3,4,5-tetrahydro-(2S)-dipicolinic acid (HTPA), and that the consecutive dehydration reaction leading to DHDP is not spontaneous but catalyzed by DapB.</text>
</comment>
<evidence type="ECO:0000313" key="18">
    <source>
        <dbReference type="Proteomes" id="UP000425817"/>
    </source>
</evidence>
<feature type="active site" description="Proton donor/acceptor" evidence="12 14">
    <location>
        <position position="175"/>
    </location>
</feature>
<keyword evidence="6 12" id="KW-0028">Amino-acid biosynthesis</keyword>
<dbReference type="InterPro" id="IPR020625">
    <property type="entry name" value="Schiff_base-form_aldolases_AS"/>
</dbReference>
<dbReference type="UniPathway" id="UPA00034">
    <property type="reaction ID" value="UER00017"/>
</dbReference>
<protein>
    <recommendedName>
        <fullName evidence="4 12">4-hydroxy-tetrahydrodipicolinate synthase</fullName>
        <shortName evidence="12">HTPA synthase</shortName>
        <ecNumber evidence="4 12">4.3.3.7</ecNumber>
    </recommendedName>
</protein>
<evidence type="ECO:0000256" key="12">
    <source>
        <dbReference type="HAMAP-Rule" id="MF_00418"/>
    </source>
</evidence>
<dbReference type="EMBL" id="CP046622">
    <property type="protein sequence ID" value="QGW81773.1"/>
    <property type="molecule type" value="Genomic_DNA"/>
</dbReference>
<evidence type="ECO:0000256" key="8">
    <source>
        <dbReference type="ARBA" id="ARBA00023154"/>
    </source>
</evidence>
<comment type="function">
    <text evidence="1 12">Catalyzes the condensation of (S)-aspartate-beta-semialdehyde [(S)-ASA] and pyruvate to 4-hydroxy-tetrahydrodipicolinate (HTPA).</text>
</comment>
<keyword evidence="5 12" id="KW-0963">Cytoplasm</keyword>
<dbReference type="PIRSF" id="PIRSF001365">
    <property type="entry name" value="DHDPS"/>
    <property type="match status" value="1"/>
</dbReference>
<sequence length="331" mass="35126">MSDGTCKGLGPHWVARASNDGSFPSVDSSKEACVPQSTHPSPSPDFSGLWIPLVTPFRGGAVDHAALSALTRRLADDGVTGFVVCASTGEAAALDEAEQLAALDTVQAAAGGLPIIMGLSGYHLGKTTAWVRRLAERPLAGLQVPAPHYIRPSQAGLLEWFRAIADASAAPVLVYDIPYRTGATIARETLLALAQHPRIRGIKDCGGDMAKTRAVIADGRLQVLSGEDHQIFSTVAEGGVGAIAASGHVQTQRFVQVLRLLADNRLAEARAEWQLLQPLIEMLFAEPNPAPLKALLAHDGSMSDELRSPMTRASSALRDRLVELDARLSRQ</sequence>
<evidence type="ECO:0000256" key="6">
    <source>
        <dbReference type="ARBA" id="ARBA00022605"/>
    </source>
</evidence>
<feature type="site" description="Part of a proton relay during catalysis" evidence="12">
    <location>
        <position position="149"/>
    </location>
</feature>
<dbReference type="PANTHER" id="PTHR12128:SF66">
    <property type="entry name" value="4-HYDROXY-2-OXOGLUTARATE ALDOLASE, MITOCHONDRIAL"/>
    <property type="match status" value="1"/>
</dbReference>
<dbReference type="PROSITE" id="PS00666">
    <property type="entry name" value="DHDPS_2"/>
    <property type="match status" value="1"/>
</dbReference>
<evidence type="ECO:0000256" key="11">
    <source>
        <dbReference type="ARBA" id="ARBA00047836"/>
    </source>
</evidence>
<dbReference type="GO" id="GO:0005737">
    <property type="term" value="C:cytoplasm"/>
    <property type="evidence" value="ECO:0007669"/>
    <property type="project" value="UniProtKB-SubCell"/>
</dbReference>
<comment type="pathway">
    <text evidence="2 12">Amino-acid biosynthesis; L-lysine biosynthesis via DAP pathway; (S)-tetrahydrodipicolinate from L-aspartate: step 3/4.</text>
</comment>
<comment type="subcellular location">
    <subcellularLocation>
        <location evidence="12">Cytoplasm</location>
    </subcellularLocation>
</comment>
<gene>
    <name evidence="12" type="primary">dapA</name>
    <name evidence="17" type="ORF">GOQ09_09305</name>
</gene>
<dbReference type="InterPro" id="IPR005263">
    <property type="entry name" value="DapA"/>
</dbReference>
<evidence type="ECO:0000256" key="10">
    <source>
        <dbReference type="ARBA" id="ARBA00023270"/>
    </source>
</evidence>
<evidence type="ECO:0000313" key="17">
    <source>
        <dbReference type="EMBL" id="QGW81773.1"/>
    </source>
</evidence>
<evidence type="ECO:0000256" key="14">
    <source>
        <dbReference type="PIRSR" id="PIRSR001365-1"/>
    </source>
</evidence>
<dbReference type="Proteomes" id="UP000425817">
    <property type="component" value="Chromosome"/>
</dbReference>
<organism evidence="17 18">
    <name type="scientific">Variovorax paradoxus</name>
    <dbReference type="NCBI Taxonomy" id="34073"/>
    <lineage>
        <taxon>Bacteria</taxon>
        <taxon>Pseudomonadati</taxon>
        <taxon>Pseudomonadota</taxon>
        <taxon>Betaproteobacteria</taxon>
        <taxon>Burkholderiales</taxon>
        <taxon>Comamonadaceae</taxon>
        <taxon>Variovorax</taxon>
    </lineage>
</organism>
<keyword evidence="7 12" id="KW-0220">Diaminopimelate biosynthesis</keyword>
<comment type="subunit">
    <text evidence="12">Homotetramer; dimer of dimers.</text>
</comment>
<dbReference type="SUPFAM" id="SSF51569">
    <property type="entry name" value="Aldolase"/>
    <property type="match status" value="1"/>
</dbReference>
<feature type="binding site" evidence="12 15">
    <location>
        <position position="243"/>
    </location>
    <ligand>
        <name>pyruvate</name>
        <dbReference type="ChEBI" id="CHEBI:15361"/>
    </ligand>
</feature>
<accession>A0A6I6H4J6</accession>
<comment type="similarity">
    <text evidence="3 12 13">Belongs to the DapA family.</text>
</comment>
<dbReference type="SMART" id="SM01130">
    <property type="entry name" value="DHDPS"/>
    <property type="match status" value="1"/>
</dbReference>
<dbReference type="AlphaFoldDB" id="A0A6I6H4J6"/>
<dbReference type="GO" id="GO:0008840">
    <property type="term" value="F:4-hydroxy-tetrahydrodipicolinate synthase activity"/>
    <property type="evidence" value="ECO:0007669"/>
    <property type="project" value="UniProtKB-UniRule"/>
</dbReference>
<dbReference type="RefSeq" id="WP_157613167.1">
    <property type="nucleotide sequence ID" value="NZ_CP046622.1"/>
</dbReference>
<dbReference type="PRINTS" id="PR00146">
    <property type="entry name" value="DHPICSNTHASE"/>
</dbReference>
<feature type="region of interest" description="Disordered" evidence="16">
    <location>
        <begin position="20"/>
        <end position="44"/>
    </location>
</feature>
<name>A0A6I6H4J6_VARPD</name>
<evidence type="ECO:0000256" key="2">
    <source>
        <dbReference type="ARBA" id="ARBA00005120"/>
    </source>
</evidence>
<reference evidence="17 18" key="1">
    <citation type="submission" date="2019-12" db="EMBL/GenBank/DDBJ databases">
        <title>Hybrid Genome Assemblies of two High G+C Isolates from Undergraduate Microbiology Courses.</title>
        <authorList>
            <person name="Ne Ville C.J."/>
            <person name="Enright D."/>
            <person name="Hernandez I."/>
            <person name="Dodsworth J."/>
            <person name="Orwin P.M."/>
        </authorList>
    </citation>
    <scope>NUCLEOTIDE SEQUENCE [LARGE SCALE GENOMIC DNA]</scope>
    <source>
        <strain evidence="17 18">CSUSB</strain>
    </source>
</reference>
<keyword evidence="9 12" id="KW-0456">Lyase</keyword>
<evidence type="ECO:0000256" key="7">
    <source>
        <dbReference type="ARBA" id="ARBA00022915"/>
    </source>
</evidence>
<evidence type="ECO:0000256" key="3">
    <source>
        <dbReference type="ARBA" id="ARBA00007592"/>
    </source>
</evidence>
<evidence type="ECO:0000256" key="4">
    <source>
        <dbReference type="ARBA" id="ARBA00012086"/>
    </source>
</evidence>
<evidence type="ECO:0000256" key="13">
    <source>
        <dbReference type="PIRNR" id="PIRNR001365"/>
    </source>
</evidence>
<feature type="active site" description="Schiff-base intermediate with substrate" evidence="12 14">
    <location>
        <position position="203"/>
    </location>
</feature>